<dbReference type="OrthoDB" id="3365698at2759"/>
<evidence type="ECO:0000256" key="1">
    <source>
        <dbReference type="SAM" id="Coils"/>
    </source>
</evidence>
<dbReference type="Proteomes" id="UP000006514">
    <property type="component" value="Unassembled WGS sequence"/>
</dbReference>
<dbReference type="KEGG" id="adl:AURDEDRAFT_176578"/>
<dbReference type="eggNOG" id="ENOG502R0T3">
    <property type="taxonomic scope" value="Eukaryota"/>
</dbReference>
<organism evidence="2 3">
    <name type="scientific">Auricularia subglabra (strain TFB-10046 / SS5)</name>
    <name type="common">White-rot fungus</name>
    <name type="synonym">Auricularia delicata (strain TFB10046)</name>
    <dbReference type="NCBI Taxonomy" id="717982"/>
    <lineage>
        <taxon>Eukaryota</taxon>
        <taxon>Fungi</taxon>
        <taxon>Dikarya</taxon>
        <taxon>Basidiomycota</taxon>
        <taxon>Agaricomycotina</taxon>
        <taxon>Agaricomycetes</taxon>
        <taxon>Auriculariales</taxon>
        <taxon>Auriculariaceae</taxon>
        <taxon>Auricularia</taxon>
    </lineage>
</organism>
<dbReference type="EMBL" id="JH687956">
    <property type="protein sequence ID" value="EJD34366.1"/>
    <property type="molecule type" value="Genomic_DNA"/>
</dbReference>
<evidence type="ECO:0000313" key="2">
    <source>
        <dbReference type="EMBL" id="EJD34366.1"/>
    </source>
</evidence>
<dbReference type="InParanoid" id="J0WR19"/>
<keyword evidence="3" id="KW-1185">Reference proteome</keyword>
<gene>
    <name evidence="2" type="ORF">AURDEDRAFT_176578</name>
</gene>
<protein>
    <submittedName>
        <fullName evidence="2">Uncharacterized protein</fullName>
    </submittedName>
</protein>
<dbReference type="AlphaFoldDB" id="J0WR19"/>
<feature type="coiled-coil region" evidence="1">
    <location>
        <begin position="31"/>
        <end position="58"/>
    </location>
</feature>
<reference evidence="3" key="1">
    <citation type="journal article" date="2012" name="Science">
        <title>The Paleozoic origin of enzymatic lignin decomposition reconstructed from 31 fungal genomes.</title>
        <authorList>
            <person name="Floudas D."/>
            <person name="Binder M."/>
            <person name="Riley R."/>
            <person name="Barry K."/>
            <person name="Blanchette R.A."/>
            <person name="Henrissat B."/>
            <person name="Martinez A.T."/>
            <person name="Otillar R."/>
            <person name="Spatafora J.W."/>
            <person name="Yadav J.S."/>
            <person name="Aerts A."/>
            <person name="Benoit I."/>
            <person name="Boyd A."/>
            <person name="Carlson A."/>
            <person name="Copeland A."/>
            <person name="Coutinho P.M."/>
            <person name="de Vries R.P."/>
            <person name="Ferreira P."/>
            <person name="Findley K."/>
            <person name="Foster B."/>
            <person name="Gaskell J."/>
            <person name="Glotzer D."/>
            <person name="Gorecki P."/>
            <person name="Heitman J."/>
            <person name="Hesse C."/>
            <person name="Hori C."/>
            <person name="Igarashi K."/>
            <person name="Jurgens J.A."/>
            <person name="Kallen N."/>
            <person name="Kersten P."/>
            <person name="Kohler A."/>
            <person name="Kuees U."/>
            <person name="Kumar T.K.A."/>
            <person name="Kuo A."/>
            <person name="LaButti K."/>
            <person name="Larrondo L.F."/>
            <person name="Lindquist E."/>
            <person name="Ling A."/>
            <person name="Lombard V."/>
            <person name="Lucas S."/>
            <person name="Lundell T."/>
            <person name="Martin R."/>
            <person name="McLaughlin D.J."/>
            <person name="Morgenstern I."/>
            <person name="Morin E."/>
            <person name="Murat C."/>
            <person name="Nagy L.G."/>
            <person name="Nolan M."/>
            <person name="Ohm R.A."/>
            <person name="Patyshakuliyeva A."/>
            <person name="Rokas A."/>
            <person name="Ruiz-Duenas F.J."/>
            <person name="Sabat G."/>
            <person name="Salamov A."/>
            <person name="Samejima M."/>
            <person name="Schmutz J."/>
            <person name="Slot J.C."/>
            <person name="St John F."/>
            <person name="Stenlid J."/>
            <person name="Sun H."/>
            <person name="Sun S."/>
            <person name="Syed K."/>
            <person name="Tsang A."/>
            <person name="Wiebenga A."/>
            <person name="Young D."/>
            <person name="Pisabarro A."/>
            <person name="Eastwood D.C."/>
            <person name="Martin F."/>
            <person name="Cullen D."/>
            <person name="Grigoriev I.V."/>
            <person name="Hibbett D.S."/>
        </authorList>
    </citation>
    <scope>NUCLEOTIDE SEQUENCE [LARGE SCALE GENOMIC DNA]</scope>
    <source>
        <strain evidence="3">TFB10046</strain>
    </source>
</reference>
<sequence>MASESVRSRLAFNLSAFQQLEEREAALLLAEERARAALQSAQDALDVVRTELQDVRGRRAGVASTIGELRGYLGARLLQSLPAEVLYMIFSEAVDDPYARDDWMYQLPPAAVMPYTLAAVCRSWRHEAVRMARLWSFVVVPSPARCTRAVDYLSIMLERSQSAPLDVVLHWESCHWASFDRLQVCIQKVNFQGFS</sequence>
<proteinExistence type="predicted"/>
<name>J0WR19_AURST</name>
<evidence type="ECO:0000313" key="3">
    <source>
        <dbReference type="Proteomes" id="UP000006514"/>
    </source>
</evidence>
<keyword evidence="1" id="KW-0175">Coiled coil</keyword>
<accession>J0WR19</accession>